<dbReference type="SUPFAM" id="SSF47459">
    <property type="entry name" value="HLH, helix-loop-helix DNA-binding domain"/>
    <property type="match status" value="1"/>
</dbReference>
<dbReference type="OrthoDB" id="690068at2759"/>
<reference evidence="9" key="1">
    <citation type="submission" date="2025-08" db="UniProtKB">
        <authorList>
            <consortium name="RefSeq"/>
        </authorList>
    </citation>
    <scope>IDENTIFICATION</scope>
    <source>
        <tissue evidence="9">Young leaves</tissue>
    </source>
</reference>
<feature type="coiled-coil region" evidence="5">
    <location>
        <begin position="199"/>
        <end position="250"/>
    </location>
</feature>
<dbReference type="PANTHER" id="PTHR12565:SF340">
    <property type="entry name" value="TRANSCRIPTION FACTOR BEE 3"/>
    <property type="match status" value="1"/>
</dbReference>
<dbReference type="InterPro" id="IPR024097">
    <property type="entry name" value="bHLH_ZIP_TF"/>
</dbReference>
<sequence>MADFPPHFQTFISPHSMEDPSLHLLPPPYSVPPNPPPNFTNFFPFSSDPFFPHQPPPQFPPPNPPEPTSSFPLFPSQTSPPPPLSEFLDIKKRKSMDVSESSSGISTPQLSETGFNTKQNSRKGKRLKRTEIEEEEKSRREVVHVRARRGQATDSHSLAERVRRGKINERLRCLKDIVPGCYKQTMGMAVMLDEIINYVQSLQNQVEFLSMKLAAASSLYDFNSEVDAISKLQRAKAHEAKEELERLMREGYGGIGCFHSNLPL</sequence>
<keyword evidence="3" id="KW-0804">Transcription</keyword>
<feature type="compositionally biased region" description="Polar residues" evidence="6">
    <location>
        <begin position="98"/>
        <end position="119"/>
    </location>
</feature>
<dbReference type="GO" id="GO:0046983">
    <property type="term" value="F:protein dimerization activity"/>
    <property type="evidence" value="ECO:0007669"/>
    <property type="project" value="InterPro"/>
</dbReference>
<feature type="compositionally biased region" description="Low complexity" evidence="6">
    <location>
        <begin position="68"/>
        <end position="77"/>
    </location>
</feature>
<feature type="domain" description="BHLH" evidence="7">
    <location>
        <begin position="151"/>
        <end position="202"/>
    </location>
</feature>
<dbReference type="RefSeq" id="XP_022988503.1">
    <property type="nucleotide sequence ID" value="XM_023132735.1"/>
</dbReference>
<dbReference type="SMART" id="SM00353">
    <property type="entry name" value="HLH"/>
    <property type="match status" value="1"/>
</dbReference>
<dbReference type="PANTHER" id="PTHR12565">
    <property type="entry name" value="STEROL REGULATORY ELEMENT-BINDING PROTEIN"/>
    <property type="match status" value="1"/>
</dbReference>
<dbReference type="GO" id="GO:0003700">
    <property type="term" value="F:DNA-binding transcription factor activity"/>
    <property type="evidence" value="ECO:0007669"/>
    <property type="project" value="TreeGrafter"/>
</dbReference>
<protein>
    <submittedName>
        <fullName evidence="9">Transcription factor BEE 3-like isoform X1</fullName>
    </submittedName>
</protein>
<evidence type="ECO:0000313" key="8">
    <source>
        <dbReference type="Proteomes" id="UP000504608"/>
    </source>
</evidence>
<accession>A0A6J1JMG8</accession>
<dbReference type="GO" id="GO:0005634">
    <property type="term" value="C:nucleus"/>
    <property type="evidence" value="ECO:0007669"/>
    <property type="project" value="UniProtKB-SubCell"/>
</dbReference>
<dbReference type="Gene3D" id="4.10.280.10">
    <property type="entry name" value="Helix-loop-helix DNA-binding domain"/>
    <property type="match status" value="1"/>
</dbReference>
<dbReference type="KEGG" id="cmax:111485725"/>
<feature type="compositionally biased region" description="Low complexity" evidence="6">
    <location>
        <begin position="39"/>
        <end position="51"/>
    </location>
</feature>
<evidence type="ECO:0000256" key="5">
    <source>
        <dbReference type="SAM" id="Coils"/>
    </source>
</evidence>
<proteinExistence type="predicted"/>
<keyword evidence="2" id="KW-0805">Transcription regulation</keyword>
<evidence type="ECO:0000256" key="2">
    <source>
        <dbReference type="ARBA" id="ARBA00023015"/>
    </source>
</evidence>
<evidence type="ECO:0000313" key="9">
    <source>
        <dbReference type="RefSeq" id="XP_022988503.1"/>
    </source>
</evidence>
<dbReference type="Pfam" id="PF00010">
    <property type="entry name" value="HLH"/>
    <property type="match status" value="1"/>
</dbReference>
<dbReference type="AlphaFoldDB" id="A0A6J1JMG8"/>
<dbReference type="Proteomes" id="UP000504608">
    <property type="component" value="Unplaced"/>
</dbReference>
<evidence type="ECO:0000256" key="1">
    <source>
        <dbReference type="ARBA" id="ARBA00004123"/>
    </source>
</evidence>
<organism evidence="8 9">
    <name type="scientific">Cucurbita maxima</name>
    <name type="common">Pumpkin</name>
    <name type="synonym">Winter squash</name>
    <dbReference type="NCBI Taxonomy" id="3661"/>
    <lineage>
        <taxon>Eukaryota</taxon>
        <taxon>Viridiplantae</taxon>
        <taxon>Streptophyta</taxon>
        <taxon>Embryophyta</taxon>
        <taxon>Tracheophyta</taxon>
        <taxon>Spermatophyta</taxon>
        <taxon>Magnoliopsida</taxon>
        <taxon>eudicotyledons</taxon>
        <taxon>Gunneridae</taxon>
        <taxon>Pentapetalae</taxon>
        <taxon>rosids</taxon>
        <taxon>fabids</taxon>
        <taxon>Cucurbitales</taxon>
        <taxon>Cucurbitaceae</taxon>
        <taxon>Cucurbiteae</taxon>
        <taxon>Cucurbita</taxon>
    </lineage>
</organism>
<feature type="region of interest" description="Disordered" evidence="6">
    <location>
        <begin position="23"/>
        <end position="138"/>
    </location>
</feature>
<keyword evidence="5" id="KW-0175">Coiled coil</keyword>
<keyword evidence="4" id="KW-0539">Nucleus</keyword>
<gene>
    <name evidence="9" type="primary">LOC111485725</name>
</gene>
<evidence type="ECO:0000256" key="6">
    <source>
        <dbReference type="SAM" id="MobiDB-lite"/>
    </source>
</evidence>
<feature type="compositionally biased region" description="Pro residues" evidence="6">
    <location>
        <begin position="25"/>
        <end position="38"/>
    </location>
</feature>
<dbReference type="InterPro" id="IPR036638">
    <property type="entry name" value="HLH_DNA-bd_sf"/>
</dbReference>
<dbReference type="PROSITE" id="PS50888">
    <property type="entry name" value="BHLH"/>
    <property type="match status" value="1"/>
</dbReference>
<keyword evidence="8" id="KW-1185">Reference proteome</keyword>
<dbReference type="CDD" id="cd18919">
    <property type="entry name" value="bHLH_AtBPE_like"/>
    <property type="match status" value="1"/>
</dbReference>
<name>A0A6J1JMG8_CUCMA</name>
<evidence type="ECO:0000256" key="4">
    <source>
        <dbReference type="ARBA" id="ARBA00023242"/>
    </source>
</evidence>
<dbReference type="InterPro" id="IPR011598">
    <property type="entry name" value="bHLH_dom"/>
</dbReference>
<evidence type="ECO:0000259" key="7">
    <source>
        <dbReference type="PROSITE" id="PS50888"/>
    </source>
</evidence>
<comment type="subcellular location">
    <subcellularLocation>
        <location evidence="1">Nucleus</location>
    </subcellularLocation>
</comment>
<dbReference type="GeneID" id="111485725"/>
<evidence type="ECO:0000256" key="3">
    <source>
        <dbReference type="ARBA" id="ARBA00023163"/>
    </source>
</evidence>
<feature type="compositionally biased region" description="Pro residues" evidence="6">
    <location>
        <begin position="52"/>
        <end position="67"/>
    </location>
</feature>